<dbReference type="Proteomes" id="UP000054544">
    <property type="component" value="Unassembled WGS sequence"/>
</dbReference>
<dbReference type="AlphaFoldDB" id="A0A0D9NN02"/>
<organism evidence="2 3">
    <name type="scientific">Metarhizium anisopliae BRIP 53293</name>
    <dbReference type="NCBI Taxonomy" id="1291518"/>
    <lineage>
        <taxon>Eukaryota</taxon>
        <taxon>Fungi</taxon>
        <taxon>Dikarya</taxon>
        <taxon>Ascomycota</taxon>
        <taxon>Pezizomycotina</taxon>
        <taxon>Sordariomycetes</taxon>
        <taxon>Hypocreomycetidae</taxon>
        <taxon>Hypocreales</taxon>
        <taxon>Clavicipitaceae</taxon>
        <taxon>Metarhizium</taxon>
    </lineage>
</organism>
<evidence type="ECO:0000256" key="1">
    <source>
        <dbReference type="SAM" id="MobiDB-lite"/>
    </source>
</evidence>
<accession>A0A0D9NN02</accession>
<protein>
    <submittedName>
        <fullName evidence="2">Uncharacterized protein</fullName>
    </submittedName>
</protein>
<keyword evidence="3" id="KW-1185">Reference proteome</keyword>
<sequence>MSANSHPSSSSAGEHGSTPKGPDKNGRRPSAQDLVTKPPEAKQKLEWIEQQPPSAQGQATKPPKAKRNLWEWVKQKLLPAQDQAANPPKAKRNLWEWVKQQLSPAQDQATKPPEAKRNPEWVEQRLPSTLMATTLDKFLHDKHGDQYFVEMRFDQYTLFAPVPMTEAEIDLCERGYK</sequence>
<evidence type="ECO:0000313" key="2">
    <source>
        <dbReference type="EMBL" id="KJK75281.1"/>
    </source>
</evidence>
<gene>
    <name evidence="2" type="ORF">H634G_09299</name>
</gene>
<dbReference type="OrthoDB" id="4749603at2759"/>
<feature type="region of interest" description="Disordered" evidence="1">
    <location>
        <begin position="1"/>
        <end position="68"/>
    </location>
</feature>
<evidence type="ECO:0000313" key="3">
    <source>
        <dbReference type="Proteomes" id="UP000054544"/>
    </source>
</evidence>
<dbReference type="EMBL" id="KE384750">
    <property type="protein sequence ID" value="KJK75281.1"/>
    <property type="molecule type" value="Genomic_DNA"/>
</dbReference>
<feature type="region of interest" description="Disordered" evidence="1">
    <location>
        <begin position="101"/>
        <end position="121"/>
    </location>
</feature>
<name>A0A0D9NN02_METAN</name>
<feature type="compositionally biased region" description="Low complexity" evidence="1">
    <location>
        <begin position="1"/>
        <end position="16"/>
    </location>
</feature>
<reference evidence="3" key="1">
    <citation type="journal article" date="2014" name="BMC Genomics">
        <title>The genome sequence of the biocontrol fungus Metarhizium anisopliae and comparative genomics of Metarhizium species.</title>
        <authorList>
            <person name="Pattemore J.A."/>
            <person name="Hane J.K."/>
            <person name="Williams A.H."/>
            <person name="Wilson B.A."/>
            <person name="Stodart B.J."/>
            <person name="Ash G.J."/>
        </authorList>
    </citation>
    <scope>NUCLEOTIDE SEQUENCE [LARGE SCALE GENOMIC DNA]</scope>
    <source>
        <strain evidence="3">BRIP 53293</strain>
    </source>
</reference>
<proteinExistence type="predicted"/>